<keyword evidence="3" id="KW-1003">Cell membrane</keyword>
<accession>A0ABY2KU96</accession>
<dbReference type="PROSITE" id="PS50850">
    <property type="entry name" value="MFS"/>
    <property type="match status" value="1"/>
</dbReference>
<evidence type="ECO:0000256" key="3">
    <source>
        <dbReference type="ARBA" id="ARBA00022475"/>
    </source>
</evidence>
<dbReference type="InterPro" id="IPR020846">
    <property type="entry name" value="MFS_dom"/>
</dbReference>
<dbReference type="EMBL" id="SRLS01000012">
    <property type="protein sequence ID" value="TGE16699.1"/>
    <property type="molecule type" value="Genomic_DNA"/>
</dbReference>
<feature type="transmembrane region" description="Helical" evidence="7">
    <location>
        <begin position="395"/>
        <end position="415"/>
    </location>
</feature>
<evidence type="ECO:0000313" key="10">
    <source>
        <dbReference type="Proteomes" id="UP000297598"/>
    </source>
</evidence>
<evidence type="ECO:0000256" key="5">
    <source>
        <dbReference type="ARBA" id="ARBA00022989"/>
    </source>
</evidence>
<feature type="transmembrane region" description="Helical" evidence="7">
    <location>
        <begin position="225"/>
        <end position="242"/>
    </location>
</feature>
<organism evidence="9 10">
    <name type="scientific">Staphylococcus petrasii</name>
    <dbReference type="NCBI Taxonomy" id="1276936"/>
    <lineage>
        <taxon>Bacteria</taxon>
        <taxon>Bacillati</taxon>
        <taxon>Bacillota</taxon>
        <taxon>Bacilli</taxon>
        <taxon>Bacillales</taxon>
        <taxon>Staphylococcaceae</taxon>
        <taxon>Staphylococcus</taxon>
    </lineage>
</organism>
<proteinExistence type="predicted"/>
<feature type="transmembrane region" description="Helical" evidence="7">
    <location>
        <begin position="161"/>
        <end position="180"/>
    </location>
</feature>
<feature type="transmembrane region" description="Helical" evidence="7">
    <location>
        <begin position="192"/>
        <end position="213"/>
    </location>
</feature>
<evidence type="ECO:0000313" key="9">
    <source>
        <dbReference type="EMBL" id="TGE16699.1"/>
    </source>
</evidence>
<dbReference type="Proteomes" id="UP000297598">
    <property type="component" value="Unassembled WGS sequence"/>
</dbReference>
<dbReference type="InterPro" id="IPR011701">
    <property type="entry name" value="MFS"/>
</dbReference>
<reference evidence="9 10" key="1">
    <citation type="submission" date="2019-04" db="EMBL/GenBank/DDBJ databases">
        <title>Genomic characterization of Staphylococcus petrasii strains.</title>
        <authorList>
            <person name="Vrbovska V."/>
            <person name="Kovarovic V."/>
            <person name="Maslanova I."/>
            <person name="Indrakova A."/>
            <person name="Petras P."/>
            <person name="Sedo O."/>
            <person name="Svec P."/>
            <person name="Fisarova L."/>
            <person name="Sedlacek I."/>
            <person name="Doskar J."/>
            <person name="Pantucek R."/>
        </authorList>
    </citation>
    <scope>NUCLEOTIDE SEQUENCE [LARGE SCALE GENOMIC DNA]</scope>
    <source>
        <strain evidence="9 10">P5404</strain>
    </source>
</reference>
<dbReference type="Pfam" id="PF07690">
    <property type="entry name" value="MFS_1"/>
    <property type="match status" value="1"/>
</dbReference>
<keyword evidence="2" id="KW-0813">Transport</keyword>
<feature type="transmembrane region" description="Helical" evidence="7">
    <location>
        <begin position="351"/>
        <end position="374"/>
    </location>
</feature>
<feature type="transmembrane region" description="Helical" evidence="7">
    <location>
        <begin position="447"/>
        <end position="468"/>
    </location>
</feature>
<dbReference type="PRINTS" id="PR01036">
    <property type="entry name" value="TCRTETB"/>
</dbReference>
<dbReference type="CDD" id="cd17503">
    <property type="entry name" value="MFS_LmrB_MDR_like"/>
    <property type="match status" value="1"/>
</dbReference>
<dbReference type="Gene3D" id="1.20.1250.20">
    <property type="entry name" value="MFS general substrate transporter like domains"/>
    <property type="match status" value="1"/>
</dbReference>
<keyword evidence="5 7" id="KW-1133">Transmembrane helix</keyword>
<evidence type="ECO:0000256" key="2">
    <source>
        <dbReference type="ARBA" id="ARBA00022448"/>
    </source>
</evidence>
<feature type="transmembrane region" description="Helical" evidence="7">
    <location>
        <begin position="74"/>
        <end position="92"/>
    </location>
</feature>
<feature type="transmembrane region" description="Helical" evidence="7">
    <location>
        <begin position="7"/>
        <end position="27"/>
    </location>
</feature>
<evidence type="ECO:0000256" key="1">
    <source>
        <dbReference type="ARBA" id="ARBA00004651"/>
    </source>
</evidence>
<feature type="transmembrane region" description="Helical" evidence="7">
    <location>
        <begin position="327"/>
        <end position="345"/>
    </location>
</feature>
<feature type="transmembrane region" description="Helical" evidence="7">
    <location>
        <begin position="47"/>
        <end position="67"/>
    </location>
</feature>
<keyword evidence="6 7" id="KW-0472">Membrane</keyword>
<keyword evidence="4 7" id="KW-0812">Transmembrane</keyword>
<evidence type="ECO:0000256" key="6">
    <source>
        <dbReference type="ARBA" id="ARBA00023136"/>
    </source>
</evidence>
<feature type="transmembrane region" description="Helical" evidence="7">
    <location>
        <begin position="98"/>
        <end position="122"/>
    </location>
</feature>
<dbReference type="PANTHER" id="PTHR42718:SF24">
    <property type="entry name" value="MAJOR FACILITATOR SUPERFAMILY (MFS) PROFILE DOMAIN-CONTAINING PROTEIN"/>
    <property type="match status" value="1"/>
</dbReference>
<feature type="transmembrane region" description="Helical" evidence="7">
    <location>
        <begin position="262"/>
        <end position="287"/>
    </location>
</feature>
<dbReference type="InterPro" id="IPR004638">
    <property type="entry name" value="EmrB-like"/>
</dbReference>
<dbReference type="RefSeq" id="WP_135377790.1">
    <property type="nucleotide sequence ID" value="NZ_SRLS01000012.1"/>
</dbReference>
<comment type="subcellular location">
    <subcellularLocation>
        <location evidence="1">Cell membrane</location>
        <topology evidence="1">Multi-pass membrane protein</topology>
    </subcellularLocation>
</comment>
<feature type="transmembrane region" description="Helical" evidence="7">
    <location>
        <begin position="134"/>
        <end position="155"/>
    </location>
</feature>
<evidence type="ECO:0000256" key="4">
    <source>
        <dbReference type="ARBA" id="ARBA00022692"/>
    </source>
</evidence>
<gene>
    <name evidence="9" type="ORF">BJR09_08330</name>
</gene>
<comment type="caution">
    <text evidence="9">The sequence shown here is derived from an EMBL/GenBank/DDBJ whole genome shotgun (WGS) entry which is preliminary data.</text>
</comment>
<dbReference type="InterPro" id="IPR036259">
    <property type="entry name" value="MFS_trans_sf"/>
</dbReference>
<dbReference type="SUPFAM" id="SSF103473">
    <property type="entry name" value="MFS general substrate transporter"/>
    <property type="match status" value="1"/>
</dbReference>
<name>A0ABY2KU96_9STAP</name>
<keyword evidence="10" id="KW-1185">Reference proteome</keyword>
<dbReference type="Gene3D" id="1.20.1720.10">
    <property type="entry name" value="Multidrug resistance protein D"/>
    <property type="match status" value="1"/>
</dbReference>
<dbReference type="PANTHER" id="PTHR42718">
    <property type="entry name" value="MAJOR FACILITATOR SUPERFAMILY MULTIDRUG TRANSPORTER MFSC"/>
    <property type="match status" value="1"/>
</dbReference>
<protein>
    <submittedName>
        <fullName evidence="9">DHA2 family efflux MFS transporter permease subunit</fullName>
    </submittedName>
</protein>
<feature type="domain" description="Major facilitator superfamily (MFS) profile" evidence="8">
    <location>
        <begin position="9"/>
        <end position="473"/>
    </location>
</feature>
<dbReference type="NCBIfam" id="TIGR00711">
    <property type="entry name" value="efflux_EmrB"/>
    <property type="match status" value="1"/>
</dbReference>
<feature type="transmembrane region" description="Helical" evidence="7">
    <location>
        <begin position="299"/>
        <end position="320"/>
    </location>
</feature>
<evidence type="ECO:0000259" key="8">
    <source>
        <dbReference type="PROSITE" id="PS50850"/>
    </source>
</evidence>
<sequence length="481" mass="52705">MSHKRKLAMIYTMLLGGFFGLLNETLLTTALPRIMKDFNIEYSQVQWLTTAFLLTNGVVVPLSAFIIQRYTTRQVFLTGIAIFLIGTLLGGFSPNFTILLIARIIQALGSGIMMPLMMTTILDIFEPHERGKYMGFFGLVIGLAPAIGPTLSGYLVEYFNWRLLFHVVAPISAITFILALKIVKNVGANVKAPIDMISIILSILGFGGLLYGVSSISHDGWNNPIVLITIIGGIILVGLFIWRQQRLETPLLSFKVFKNKEFAIGLAIMAVTMISMIGSETVLPMFVQNVLNRTPVDSGLILLPGAIVMAIMSMISGWLYQTFGAKVLAIIGMLIVIVTTSYFVFMDEHTSTIMLATIYAVRMIGIALGLMPVMTHTMNQLTPELNAHGSSMTNTIQQISGSIGTAGLITILSSASKSFKPTMSDYQGMNKQDMMHQIQLDAMLHGYHAGFLFAVGITVISLLLTFLIKSKKKVKAEAQDN</sequence>
<evidence type="ECO:0000256" key="7">
    <source>
        <dbReference type="SAM" id="Phobius"/>
    </source>
</evidence>